<feature type="transmembrane region" description="Helical" evidence="1">
    <location>
        <begin position="100"/>
        <end position="120"/>
    </location>
</feature>
<feature type="transmembrane region" description="Helical" evidence="1">
    <location>
        <begin position="373"/>
        <end position="394"/>
    </location>
</feature>
<protein>
    <recommendedName>
        <fullName evidence="4">Membrane protein 6-pyruvoyl-tetrahydropterin synthase-related domain-containing protein</fullName>
    </recommendedName>
</protein>
<comment type="caution">
    <text evidence="2">The sequence shown here is derived from an EMBL/GenBank/DDBJ whole genome shotgun (WGS) entry which is preliminary data.</text>
</comment>
<feature type="transmembrane region" description="Helical" evidence="1">
    <location>
        <begin position="182"/>
        <end position="210"/>
    </location>
</feature>
<organism evidence="2 3">
    <name type="scientific">Allofournierella massiliensis</name>
    <dbReference type="NCBI Taxonomy" id="1650663"/>
    <lineage>
        <taxon>Bacteria</taxon>
        <taxon>Bacillati</taxon>
        <taxon>Bacillota</taxon>
        <taxon>Clostridia</taxon>
        <taxon>Eubacteriales</taxon>
        <taxon>Oscillospiraceae</taxon>
        <taxon>Allofournierella</taxon>
    </lineage>
</organism>
<name>A0ABT7UMB2_9FIRM</name>
<evidence type="ECO:0000313" key="3">
    <source>
        <dbReference type="Proteomes" id="UP001529380"/>
    </source>
</evidence>
<feature type="transmembrane region" description="Helical" evidence="1">
    <location>
        <begin position="126"/>
        <end position="145"/>
    </location>
</feature>
<evidence type="ECO:0000313" key="2">
    <source>
        <dbReference type="EMBL" id="MDM8200027.1"/>
    </source>
</evidence>
<keyword evidence="1" id="KW-1133">Transmembrane helix</keyword>
<dbReference type="Proteomes" id="UP001529380">
    <property type="component" value="Unassembled WGS sequence"/>
</dbReference>
<keyword evidence="1" id="KW-0812">Transmembrane</keyword>
<feature type="transmembrane region" description="Helical" evidence="1">
    <location>
        <begin position="309"/>
        <end position="329"/>
    </location>
</feature>
<keyword evidence="1" id="KW-0472">Membrane</keyword>
<feature type="transmembrane region" description="Helical" evidence="1">
    <location>
        <begin position="349"/>
        <end position="366"/>
    </location>
</feature>
<sequence>MRSKTIRYELATGLGCAALVLLLCALPFASRDLVAGHDSVFHILRLEGLAAALGGHASIPVRIYSLMLGGYGYASGLFYPDLFLYPAALARVAGLGPEMAFKFLMLGCVAAQCVTSYFAGRAITKKHFGGCLLMVLYGLCHYHFVNLYIRSAVGEVQAMVFLPLVVWGLWDLTEEGAKRPWVLWLGFTGLVLSHTVSLALAGLLAIVWVLVRLPRVLNRRAILSGLGAAGACLLVSCYYWLPMLEQFASDKFAVTEQPLTQVSWNTVSVANLFDPTSYIGLGITGLVGIVAALVLLVCPLGWRSGARRAAWVSLAAGVVLTVLVLPFVPWRMLDDTLLNSIQFPWRLNAFSQLAVCLAITLVLANLSSRRARVLVLAVAFVLGGVDLAVSSTQFPEQVNYPANYFTSQRGETFYLVGAEWVPAGVDAKAFAFEPGAQYSNTTGVYSGNYLPNGDFVFDFDGEVFGAYGIPKLWYKGYSATLTPADGSAPIELELHKDGGGRVELTMPENAPAGQVRVSYTGTTLQHVSDWVSGLGTLALCAGAAWHLVRTRRAGKRQPVLTH</sequence>
<dbReference type="EMBL" id="JAUDCL010000002">
    <property type="protein sequence ID" value="MDM8200027.1"/>
    <property type="molecule type" value="Genomic_DNA"/>
</dbReference>
<evidence type="ECO:0000256" key="1">
    <source>
        <dbReference type="SAM" id="Phobius"/>
    </source>
</evidence>
<feature type="transmembrane region" description="Helical" evidence="1">
    <location>
        <begin position="278"/>
        <end position="302"/>
    </location>
</feature>
<proteinExistence type="predicted"/>
<keyword evidence="3" id="KW-1185">Reference proteome</keyword>
<feature type="transmembrane region" description="Helical" evidence="1">
    <location>
        <begin position="530"/>
        <end position="548"/>
    </location>
</feature>
<reference evidence="2 3" key="2">
    <citation type="submission" date="2023-06" db="EMBL/GenBank/DDBJ databases">
        <title>Identification and characterization of horizontal gene transfer across gut microbiota members of farm animals based on homology search.</title>
        <authorList>
            <person name="Schwarzerova J."/>
            <person name="Nykrynova M."/>
            <person name="Jureckova K."/>
            <person name="Cejkova D."/>
            <person name="Rychlik I."/>
        </authorList>
    </citation>
    <scope>NUCLEOTIDE SEQUENCE [LARGE SCALE GENOMIC DNA]</scope>
    <source>
        <strain evidence="2 3">ET340</strain>
    </source>
</reference>
<accession>A0ABT7UMB2</accession>
<feature type="transmembrane region" description="Helical" evidence="1">
    <location>
        <begin position="222"/>
        <end position="241"/>
    </location>
</feature>
<dbReference type="RefSeq" id="WP_289598816.1">
    <property type="nucleotide sequence ID" value="NZ_JAUDCL010000002.1"/>
</dbReference>
<reference evidence="2 3" key="3">
    <citation type="submission" date="2023-06" db="EMBL/GenBank/DDBJ databases">
        <authorList>
            <person name="Zeman M."/>
            <person name="Kubasova T."/>
            <person name="Jahodarova E."/>
            <person name="Nykrynova M."/>
            <person name="Rychlik I."/>
        </authorList>
    </citation>
    <scope>NUCLEOTIDE SEQUENCE [LARGE SCALE GENOMIC DNA]</scope>
    <source>
        <strain evidence="2 3">ET340</strain>
    </source>
</reference>
<gene>
    <name evidence="2" type="ORF">QUW08_01755</name>
</gene>
<reference evidence="3" key="1">
    <citation type="submission" date="2023-06" db="EMBL/GenBank/DDBJ databases">
        <title>Identification and characterization of horizontal gene transfer across gut microbiota members of farm animals based on homology search.</title>
        <authorList>
            <person name="Zeman M."/>
            <person name="Kubasova T."/>
            <person name="Jahodarova E."/>
            <person name="Nykrynova M."/>
            <person name="Rychlik I."/>
        </authorList>
    </citation>
    <scope>NUCLEOTIDE SEQUENCE [LARGE SCALE GENOMIC DNA]</scope>
    <source>
        <strain evidence="3">ET340</strain>
    </source>
</reference>
<evidence type="ECO:0008006" key="4">
    <source>
        <dbReference type="Google" id="ProtNLM"/>
    </source>
</evidence>